<dbReference type="RefSeq" id="WP_149098423.1">
    <property type="nucleotide sequence ID" value="NZ_BMMG01000003.1"/>
</dbReference>
<dbReference type="OrthoDB" id="192368at2"/>
<comment type="caution">
    <text evidence="1">The sequence shown here is derived from an EMBL/GenBank/DDBJ whole genome shotgun (WGS) entry which is preliminary data.</text>
</comment>
<reference evidence="2 4" key="3">
    <citation type="submission" date="2024-08" db="EMBL/GenBank/DDBJ databases">
        <authorList>
            <person name="Wei W."/>
        </authorList>
    </citation>
    <scope>NUCLEOTIDE SEQUENCE [LARGE SCALE GENOMIC DNA]</scope>
    <source>
        <strain evidence="2 4">XU2</strain>
    </source>
</reference>
<gene>
    <name evidence="2" type="ORF">ACD591_03765</name>
    <name evidence="1" type="ORF">FOE74_09835</name>
</gene>
<reference evidence="1 3" key="1">
    <citation type="submission" date="2019-07" db="EMBL/GenBank/DDBJ databases">
        <authorList>
            <person name="Qu J.-H."/>
        </authorList>
    </citation>
    <scope>NUCLEOTIDE SEQUENCE [LARGE SCALE GENOMIC DNA]</scope>
    <source>
        <strain evidence="1 3">MDT1-10-3</strain>
    </source>
</reference>
<dbReference type="AlphaFoldDB" id="A0A5M8QHR9"/>
<dbReference type="Proteomes" id="UP000323866">
    <property type="component" value="Unassembled WGS sequence"/>
</dbReference>
<accession>A0A5M8QHR9</accession>
<evidence type="ECO:0000313" key="1">
    <source>
        <dbReference type="EMBL" id="KAA6434480.1"/>
    </source>
</evidence>
<reference evidence="1 3" key="2">
    <citation type="submission" date="2019-09" db="EMBL/GenBank/DDBJ databases">
        <title>A bacterium isolated from glacier soil.</title>
        <authorList>
            <person name="Liu Q."/>
        </authorList>
    </citation>
    <scope>NUCLEOTIDE SEQUENCE [LARGE SCALE GENOMIC DNA]</scope>
    <source>
        <strain evidence="1 3">MDT1-10-3</strain>
    </source>
</reference>
<protein>
    <submittedName>
        <fullName evidence="1">Uncharacterized protein</fullName>
    </submittedName>
</protein>
<evidence type="ECO:0000313" key="3">
    <source>
        <dbReference type="Proteomes" id="UP000323866"/>
    </source>
</evidence>
<name>A0A5M8QHR9_9BACT</name>
<proteinExistence type="predicted"/>
<dbReference type="EMBL" id="VKKZ01000020">
    <property type="protein sequence ID" value="KAA6434480.1"/>
    <property type="molecule type" value="Genomic_DNA"/>
</dbReference>
<evidence type="ECO:0000313" key="2">
    <source>
        <dbReference type="EMBL" id="MFA1770395.1"/>
    </source>
</evidence>
<organism evidence="1 3">
    <name type="scientific">Rufibacter glacialis</name>
    <dbReference type="NCBI Taxonomy" id="1259555"/>
    <lineage>
        <taxon>Bacteria</taxon>
        <taxon>Pseudomonadati</taxon>
        <taxon>Bacteroidota</taxon>
        <taxon>Cytophagia</taxon>
        <taxon>Cytophagales</taxon>
        <taxon>Hymenobacteraceae</taxon>
        <taxon>Rufibacter</taxon>
    </lineage>
</organism>
<dbReference type="EMBL" id="JBGOGF010000002">
    <property type="protein sequence ID" value="MFA1770395.1"/>
    <property type="molecule type" value="Genomic_DNA"/>
</dbReference>
<evidence type="ECO:0000313" key="4">
    <source>
        <dbReference type="Proteomes" id="UP001570846"/>
    </source>
</evidence>
<sequence>MYQHKAFNQARDLLAFNNKQSTAHKKVCDLLTTAIDAELTEAESRIWHAHPVWFLAGTPLLGTANGRAGNTQD</sequence>
<keyword evidence="4" id="KW-1185">Reference proteome</keyword>
<dbReference type="Proteomes" id="UP001570846">
    <property type="component" value="Unassembled WGS sequence"/>
</dbReference>